<name>A0A379IMH8_ECTME</name>
<reference evidence="1 2" key="1">
    <citation type="submission" date="2018-06" db="EMBL/GenBank/DDBJ databases">
        <authorList>
            <consortium name="Pathogen Informatics"/>
            <person name="Doyle S."/>
        </authorList>
    </citation>
    <scope>NUCLEOTIDE SEQUENCE [LARGE SCALE GENOMIC DNA]</scope>
    <source>
        <strain evidence="1 2">NCTC10899</strain>
    </source>
</reference>
<dbReference type="EMBL" id="UGUU01000001">
    <property type="protein sequence ID" value="SUD37392.1"/>
    <property type="molecule type" value="Genomic_DNA"/>
</dbReference>
<dbReference type="Proteomes" id="UP000254260">
    <property type="component" value="Unassembled WGS sequence"/>
</dbReference>
<evidence type="ECO:0000313" key="1">
    <source>
        <dbReference type="EMBL" id="SUD37392.1"/>
    </source>
</evidence>
<dbReference type="RefSeq" id="WP_013713434.1">
    <property type="nucleotide sequence ID" value="NZ_CAXYQS010000007.1"/>
</dbReference>
<proteinExistence type="predicted"/>
<gene>
    <name evidence="1" type="ORF">NCTC10899_00147</name>
</gene>
<accession>A0A379IMH8</accession>
<evidence type="ECO:0000313" key="2">
    <source>
        <dbReference type="Proteomes" id="UP000254260"/>
    </source>
</evidence>
<organism evidence="1 2">
    <name type="scientific">Ectopseudomonas mendocina</name>
    <name type="common">Pseudomonas mendocina</name>
    <dbReference type="NCBI Taxonomy" id="300"/>
    <lineage>
        <taxon>Bacteria</taxon>
        <taxon>Pseudomonadati</taxon>
        <taxon>Pseudomonadota</taxon>
        <taxon>Gammaproteobacteria</taxon>
        <taxon>Pseudomonadales</taxon>
        <taxon>Pseudomonadaceae</taxon>
        <taxon>Ectopseudomonas</taxon>
    </lineage>
</organism>
<protein>
    <submittedName>
        <fullName evidence="1">Uncharacterized protein</fullName>
    </submittedName>
</protein>
<sequence>MKTYSVFMQRTVAGAGPAANFTMTVQAINSAMAKATAEAQYPGYKCFNSPVQVRG</sequence>
<dbReference type="AlphaFoldDB" id="A0A379IMH8"/>